<evidence type="ECO:0000313" key="2">
    <source>
        <dbReference type="EMBL" id="GAK46072.1"/>
    </source>
</evidence>
<gene>
    <name evidence="2" type="ORF">M2A_2571</name>
</gene>
<sequence>MMIAPAGFVSLEAIRLYAEWQGEGPPLLFISGTGGDLRKKPNLFDGPLPKTFTTLSYDQRGLGQSEKPQASQRAPYSMKDYAEDAAALMEAAGWERAHVIGVSFGGMVAQELAIRFPEKVDKLVLACTSPGGDGGASYPLHTLTHMSGEERARHMIPISDTRHDDNWAKAHPEQYEELVRMAADDPYAGEPGHGEGALAQLEARAAHDTWDRLGAISAQTLICGGTYDGIALPETQEKMQSRIAGAKLQMFEGGHLFLLQDRRAFKEIIAFLKD</sequence>
<comment type="caution">
    <text evidence="2">The sequence shown here is derived from an EMBL/GenBank/DDBJ whole genome shotgun (WGS) entry which is preliminary data.</text>
</comment>
<proteinExistence type="predicted"/>
<dbReference type="Proteomes" id="UP000028702">
    <property type="component" value="Unassembled WGS sequence"/>
</dbReference>
<dbReference type="AlphaFoldDB" id="A0A081BDF4"/>
<feature type="domain" description="AB hydrolase-1" evidence="1">
    <location>
        <begin position="25"/>
        <end position="260"/>
    </location>
</feature>
<evidence type="ECO:0000313" key="3">
    <source>
        <dbReference type="Proteomes" id="UP000028702"/>
    </source>
</evidence>
<dbReference type="PANTHER" id="PTHR43433">
    <property type="entry name" value="HYDROLASE, ALPHA/BETA FOLD FAMILY PROTEIN"/>
    <property type="match status" value="1"/>
</dbReference>
<dbReference type="Gene3D" id="3.40.50.1820">
    <property type="entry name" value="alpha/beta hydrolase"/>
    <property type="match status" value="1"/>
</dbReference>
<evidence type="ECO:0000259" key="1">
    <source>
        <dbReference type="Pfam" id="PF00561"/>
    </source>
</evidence>
<dbReference type="EMBL" id="BBIO01000014">
    <property type="protein sequence ID" value="GAK46072.1"/>
    <property type="molecule type" value="Genomic_DNA"/>
</dbReference>
<organism evidence="2 3">
    <name type="scientific">Tepidicaulis marinus</name>
    <dbReference type="NCBI Taxonomy" id="1333998"/>
    <lineage>
        <taxon>Bacteria</taxon>
        <taxon>Pseudomonadati</taxon>
        <taxon>Pseudomonadota</taxon>
        <taxon>Alphaproteobacteria</taxon>
        <taxon>Hyphomicrobiales</taxon>
        <taxon>Parvibaculaceae</taxon>
        <taxon>Tepidicaulis</taxon>
    </lineage>
</organism>
<dbReference type="eggNOG" id="COG2267">
    <property type="taxonomic scope" value="Bacteria"/>
</dbReference>
<dbReference type="Pfam" id="PF00561">
    <property type="entry name" value="Abhydrolase_1"/>
    <property type="match status" value="1"/>
</dbReference>
<dbReference type="PANTHER" id="PTHR43433:SF10">
    <property type="entry name" value="AB HYDROLASE-1 DOMAIN-CONTAINING PROTEIN"/>
    <property type="match status" value="1"/>
</dbReference>
<keyword evidence="3" id="KW-1185">Reference proteome</keyword>
<dbReference type="PRINTS" id="PR00111">
    <property type="entry name" value="ABHYDROLASE"/>
</dbReference>
<dbReference type="InterPro" id="IPR029058">
    <property type="entry name" value="AB_hydrolase_fold"/>
</dbReference>
<keyword evidence="2" id="KW-0378">Hydrolase</keyword>
<reference evidence="2 3" key="1">
    <citation type="submission" date="2014-07" db="EMBL/GenBank/DDBJ databases">
        <title>Tepidicaulis marinum gen. nov., sp. nov., a novel marine bacterium denitrifying nitrate to nitrous oxide strictly under microaerobic conditions.</title>
        <authorList>
            <person name="Takeuchi M."/>
            <person name="Yamagishi T."/>
            <person name="Kamagata Y."/>
            <person name="Oshima K."/>
            <person name="Hattori M."/>
            <person name="Katayama T."/>
            <person name="Hanada S."/>
            <person name="Tamaki H."/>
            <person name="Marumo K."/>
            <person name="Maeda H."/>
            <person name="Nedachi M."/>
            <person name="Iwasaki W."/>
            <person name="Suwa Y."/>
            <person name="Sakata S."/>
        </authorList>
    </citation>
    <scope>NUCLEOTIDE SEQUENCE [LARGE SCALE GENOMIC DNA]</scope>
    <source>
        <strain evidence="2 3">MA2</strain>
    </source>
</reference>
<name>A0A081BDF4_9HYPH</name>
<dbReference type="InterPro" id="IPR000073">
    <property type="entry name" value="AB_hydrolase_1"/>
</dbReference>
<dbReference type="SUPFAM" id="SSF53474">
    <property type="entry name" value="alpha/beta-Hydrolases"/>
    <property type="match status" value="1"/>
</dbReference>
<dbReference type="InterPro" id="IPR050471">
    <property type="entry name" value="AB_hydrolase"/>
</dbReference>
<dbReference type="RefSeq" id="WP_052379468.1">
    <property type="nucleotide sequence ID" value="NZ_BBIO01000014.1"/>
</dbReference>
<dbReference type="GO" id="GO:0016787">
    <property type="term" value="F:hydrolase activity"/>
    <property type="evidence" value="ECO:0007669"/>
    <property type="project" value="UniProtKB-KW"/>
</dbReference>
<dbReference type="STRING" id="1333998.M2A_2571"/>
<accession>A0A081BDF4</accession>
<protein>
    <submittedName>
        <fullName evidence="2">Alpha/beta hydrolase fold protein</fullName>
    </submittedName>
</protein>